<dbReference type="RefSeq" id="YP_008433634.1">
    <property type="nucleotide sequence ID" value="NC_022096.1"/>
</dbReference>
<accession>S5VVH7</accession>
<keyword evidence="3" id="KW-1185">Reference proteome</keyword>
<organism evidence="2 3">
    <name type="scientific">Pseudomonas phage PaBG</name>
    <dbReference type="NCBI Taxonomy" id="1335230"/>
    <lineage>
        <taxon>Viruses</taxon>
        <taxon>Duplodnaviria</taxon>
        <taxon>Heunggongvirae</taxon>
        <taxon>Uroviricota</taxon>
        <taxon>Caudoviricetes</taxon>
        <taxon>Baikalvirus</taxon>
        <taxon>Baikalvirus PaBG</taxon>
    </lineage>
</organism>
<keyword evidence="1" id="KW-1133">Transmembrane helix</keyword>
<protein>
    <submittedName>
        <fullName evidence="2">Uncharacterized protein</fullName>
    </submittedName>
</protein>
<keyword evidence="1" id="KW-0812">Transmembrane</keyword>
<evidence type="ECO:0000313" key="3">
    <source>
        <dbReference type="Proteomes" id="UP000015545"/>
    </source>
</evidence>
<evidence type="ECO:0000256" key="1">
    <source>
        <dbReference type="SAM" id="Phobius"/>
    </source>
</evidence>
<feature type="transmembrane region" description="Helical" evidence="1">
    <location>
        <begin position="56"/>
        <end position="76"/>
    </location>
</feature>
<dbReference type="Proteomes" id="UP000015545">
    <property type="component" value="Segment"/>
</dbReference>
<gene>
    <name evidence="2" type="ORF">PaBG_00304</name>
</gene>
<proteinExistence type="predicted"/>
<keyword evidence="1" id="KW-0472">Membrane</keyword>
<dbReference type="EMBL" id="KF147891">
    <property type="protein sequence ID" value="AGS82187.1"/>
    <property type="molecule type" value="Genomic_DNA"/>
</dbReference>
<evidence type="ECO:0000313" key="2">
    <source>
        <dbReference type="EMBL" id="AGS82187.1"/>
    </source>
</evidence>
<reference evidence="2 3" key="1">
    <citation type="journal article" date="2014" name="Genome Announc.">
        <title>Complete Genome Sequence of the Novel Giant Pseudomonas Phage PaBG.</title>
        <authorList>
            <person name="Sykilinda N.N."/>
            <person name="Bondar A.A."/>
            <person name="Gorshkova A.S."/>
            <person name="Kurochkina L.P."/>
            <person name="Kulikov E.E."/>
            <person name="Shneider M.M."/>
            <person name="Kadykov V.A."/>
            <person name="Solovjeva N.V."/>
            <person name="Kabilov M.R."/>
            <person name="Mesyanzhinov V.V."/>
            <person name="Vlassov V.V."/>
            <person name="Drukker V.V."/>
            <person name="Miroshnikov K.A."/>
        </authorList>
    </citation>
    <scope>NUCLEOTIDE SEQUENCE [LARGE SCALE GENOMIC DNA]</scope>
</reference>
<dbReference type="KEGG" id="vg:16574989"/>
<sequence length="87" mass="10256">MKAKLELIWSLYVTFLKQCVDCTHITLKLWMLVPAPLLQMMGTPPTSFSEFWHRMVLYYAWLFGLLLSSLALLVWWELRQQKGVTHG</sequence>
<name>S5VVH7_9CAUD</name>